<gene>
    <name evidence="2" type="ORF">PENANT_c023G05091</name>
</gene>
<name>A0A1V6PZN9_9EURO</name>
<evidence type="ECO:0000313" key="3">
    <source>
        <dbReference type="Proteomes" id="UP000191672"/>
    </source>
</evidence>
<organism evidence="2 3">
    <name type="scientific">Penicillium antarcticum</name>
    <dbReference type="NCBI Taxonomy" id="416450"/>
    <lineage>
        <taxon>Eukaryota</taxon>
        <taxon>Fungi</taxon>
        <taxon>Dikarya</taxon>
        <taxon>Ascomycota</taxon>
        <taxon>Pezizomycotina</taxon>
        <taxon>Eurotiomycetes</taxon>
        <taxon>Eurotiomycetidae</taxon>
        <taxon>Eurotiales</taxon>
        <taxon>Aspergillaceae</taxon>
        <taxon>Penicillium</taxon>
    </lineage>
</organism>
<dbReference type="EMBL" id="MDYN01000023">
    <property type="protein sequence ID" value="OQD82112.1"/>
    <property type="molecule type" value="Genomic_DNA"/>
</dbReference>
<comment type="caution">
    <text evidence="2">The sequence shown here is derived from an EMBL/GenBank/DDBJ whole genome shotgun (WGS) entry which is preliminary data.</text>
</comment>
<protein>
    <submittedName>
        <fullName evidence="2">Uncharacterized protein</fullName>
    </submittedName>
</protein>
<proteinExistence type="predicted"/>
<feature type="region of interest" description="Disordered" evidence="1">
    <location>
        <begin position="181"/>
        <end position="218"/>
    </location>
</feature>
<accession>A0A1V6PZN9</accession>
<feature type="compositionally biased region" description="Basic and acidic residues" evidence="1">
    <location>
        <begin position="187"/>
        <end position="201"/>
    </location>
</feature>
<reference evidence="3" key="1">
    <citation type="journal article" date="2017" name="Nat. Microbiol.">
        <title>Global analysis of biosynthetic gene clusters reveals vast potential of secondary metabolite production in Penicillium species.</title>
        <authorList>
            <person name="Nielsen J.C."/>
            <person name="Grijseels S."/>
            <person name="Prigent S."/>
            <person name="Ji B."/>
            <person name="Dainat J."/>
            <person name="Nielsen K.F."/>
            <person name="Frisvad J.C."/>
            <person name="Workman M."/>
            <person name="Nielsen J."/>
        </authorList>
    </citation>
    <scope>NUCLEOTIDE SEQUENCE [LARGE SCALE GENOMIC DNA]</scope>
    <source>
        <strain evidence="3">IBT 31811</strain>
    </source>
</reference>
<feature type="compositionally biased region" description="Low complexity" evidence="1">
    <location>
        <begin position="12"/>
        <end position="25"/>
    </location>
</feature>
<keyword evidence="3" id="KW-1185">Reference proteome</keyword>
<feature type="region of interest" description="Disordered" evidence="1">
    <location>
        <begin position="1"/>
        <end position="28"/>
    </location>
</feature>
<dbReference type="Proteomes" id="UP000191672">
    <property type="component" value="Unassembled WGS sequence"/>
</dbReference>
<dbReference type="AlphaFoldDB" id="A0A1V6PZN9"/>
<evidence type="ECO:0000313" key="2">
    <source>
        <dbReference type="EMBL" id="OQD82112.1"/>
    </source>
</evidence>
<evidence type="ECO:0000256" key="1">
    <source>
        <dbReference type="SAM" id="MobiDB-lite"/>
    </source>
</evidence>
<sequence length="218" mass="23626">MGRERLSMEFRSFPSLPGSAGSSPSYTVPDQVSQGWAVGTDGSPESCIFWTVNHDGLMQCAKVQNDDTLILESRGASQPAVMSASHERIWGNGLVFGRSTGPPVGRHPRLQTLWNLQVGPVGGAEVDEIGGSQYHSHKAWVSPPLTAGRIMSLVQASLGDDFPGDSANSWMHLVCNPSQYLGLQGTPKDDGEDREGRDMRDFGNFGPMQNNMVERPKI</sequence>